<evidence type="ECO:0000313" key="1">
    <source>
        <dbReference type="EMBL" id="EFE72348.2"/>
    </source>
</evidence>
<gene>
    <name evidence="1" type="ORF">SSFG_07583</name>
</gene>
<dbReference type="eggNOG" id="COG3200">
    <property type="taxonomic scope" value="Bacteria"/>
</dbReference>
<reference evidence="2" key="1">
    <citation type="submission" date="2008-12" db="EMBL/GenBank/DDBJ databases">
        <title>Annotation of Streptomyces ghanaensis ATCC 14672.</title>
        <authorList>
            <consortium name="The Broad Institute Genome Sequencing Platform"/>
            <consortium name="Broad Institute Microbial Sequencing Center"/>
            <person name="Fischbach M."/>
            <person name="Ward D."/>
            <person name="Young S."/>
            <person name="Kodira C.D."/>
            <person name="Zeng Q."/>
            <person name="Koehrsen M."/>
            <person name="Godfrey P."/>
            <person name="Alvarado L."/>
            <person name="Berlin A.M."/>
            <person name="Borenstein D."/>
            <person name="Chen Z."/>
            <person name="Engels R."/>
            <person name="Freedman E."/>
            <person name="Gellesch M."/>
            <person name="Goldberg J."/>
            <person name="Griggs A."/>
            <person name="Gujja S."/>
            <person name="Heiman D.I."/>
            <person name="Hepburn T.A."/>
            <person name="Howarth C."/>
            <person name="Jen D."/>
            <person name="Larson L."/>
            <person name="Lewis B."/>
            <person name="Mehta T."/>
            <person name="Park D."/>
            <person name="Pearson M."/>
            <person name="Roberts A."/>
            <person name="Saif S."/>
            <person name="Shea T.D."/>
            <person name="Shenoy N."/>
            <person name="Sisk P."/>
            <person name="Stolte C."/>
            <person name="Sykes S.N."/>
            <person name="Walk T."/>
            <person name="White J."/>
            <person name="Yandava C."/>
            <person name="Straight P."/>
            <person name="Clardy J."/>
            <person name="Hung D."/>
            <person name="Kolter R."/>
            <person name="Mekalanos J."/>
            <person name="Walker S."/>
            <person name="Walsh C.T."/>
            <person name="Wieland B.L.C."/>
            <person name="Ilzarbe M."/>
            <person name="Galagan J."/>
            <person name="Nusbaum C."/>
            <person name="Birren B."/>
        </authorList>
    </citation>
    <scope>NUCLEOTIDE SEQUENCE [LARGE SCALE GENOMIC DNA]</scope>
    <source>
        <strain evidence="2">ATCC 14672 / DSM 40746 / JCM 4963 / KCTC 9882 / NRRL B-12104 / FH 1290</strain>
    </source>
</reference>
<proteinExistence type="predicted"/>
<sequence length="360" mass="39165">MGHRTHENGVGRKNPVAHLAKYLTLRSALSGHCSIKREQRERMKSQPDQTRWVLAFDGACSTCSAISASVSEACAGKLEVMPLEHDDVQRWRQSSMGADPKWAPTLLRVNGVEAKAWTGPAMSFTLARHLGPQATVRVLRALGRLRQGTSGKSSEVSGPGMGRKRFLQLSGGLGVAIGLTLTGRTPAFARSERTAADSWVAANMDRLPHTYEEIVRHTVPYRKAIVKALSPEERTAVWLANIDRYRRDHPHATAAQIQVMDDASALAARVFVSPGDHTEEMRRLSERAKETLGLREAEAMAMSIGPADPPAIQARSADCSCSTQDCTCCAGGYYCLRGGCTVIPSDCGLFWLFDCNGRCG</sequence>
<protein>
    <submittedName>
        <fullName evidence="1">Predicted protein</fullName>
    </submittedName>
</protein>
<accession>D5ZQA6</accession>
<dbReference type="Proteomes" id="UP000003824">
    <property type="component" value="Unassembled WGS sequence"/>
</dbReference>
<organism evidence="1 2">
    <name type="scientific">Streptomyces viridosporus (strain ATCC 14672 / DSM 40746 / JCM 4963 / KCTC 9882 / NRRL B-12104 / FH 1290)</name>
    <name type="common">Streptomyces ghanaensis</name>
    <dbReference type="NCBI Taxonomy" id="566461"/>
    <lineage>
        <taxon>Bacteria</taxon>
        <taxon>Bacillati</taxon>
        <taxon>Actinomycetota</taxon>
        <taxon>Actinomycetes</taxon>
        <taxon>Kitasatosporales</taxon>
        <taxon>Streptomycetaceae</taxon>
        <taxon>Streptomyces</taxon>
    </lineage>
</organism>
<dbReference type="AlphaFoldDB" id="D5ZQA6"/>
<evidence type="ECO:0000313" key="2">
    <source>
        <dbReference type="Proteomes" id="UP000003824"/>
    </source>
</evidence>
<dbReference type="EMBL" id="DS999641">
    <property type="protein sequence ID" value="EFE72348.2"/>
    <property type="molecule type" value="Genomic_DNA"/>
</dbReference>
<dbReference type="NCBIfam" id="NF033852">
    <property type="entry name" value="fulvocin_rel"/>
    <property type="match status" value="1"/>
</dbReference>
<name>D5ZQA6_STRV1</name>